<gene>
    <name evidence="2" type="ORF">LSH36_538g02000</name>
</gene>
<dbReference type="Proteomes" id="UP001208570">
    <property type="component" value="Unassembled WGS sequence"/>
</dbReference>
<name>A0AAD9J6W4_9ANNE</name>
<dbReference type="Gene3D" id="1.10.1900.10">
    <property type="entry name" value="c-terminal domain of poly(a) binding protein"/>
    <property type="match status" value="3"/>
</dbReference>
<dbReference type="GO" id="GO:0090263">
    <property type="term" value="P:positive regulation of canonical Wnt signaling pathway"/>
    <property type="evidence" value="ECO:0007669"/>
    <property type="project" value="TreeGrafter"/>
</dbReference>
<dbReference type="InterPro" id="IPR036053">
    <property type="entry name" value="PABP-dom"/>
</dbReference>
<comment type="caution">
    <text evidence="2">The sequence shown here is derived from an EMBL/GenBank/DDBJ whole genome shotgun (WGS) entry which is preliminary data.</text>
</comment>
<dbReference type="PROSITE" id="PS51309">
    <property type="entry name" value="PABC"/>
    <property type="match status" value="1"/>
</dbReference>
<evidence type="ECO:0000313" key="3">
    <source>
        <dbReference type="Proteomes" id="UP001208570"/>
    </source>
</evidence>
<protein>
    <recommendedName>
        <fullName evidence="1">PABC domain-containing protein</fullName>
    </recommendedName>
</protein>
<dbReference type="AlphaFoldDB" id="A0AAD9J6W4"/>
<dbReference type="SUPFAM" id="SSF63570">
    <property type="entry name" value="PABC (PABP) domain"/>
    <property type="match status" value="3"/>
</dbReference>
<dbReference type="Pfam" id="PF00658">
    <property type="entry name" value="MLLE"/>
    <property type="match status" value="3"/>
</dbReference>
<dbReference type="GO" id="GO:0005737">
    <property type="term" value="C:cytoplasm"/>
    <property type="evidence" value="ECO:0007669"/>
    <property type="project" value="TreeGrafter"/>
</dbReference>
<dbReference type="GO" id="GO:0000209">
    <property type="term" value="P:protein polyubiquitination"/>
    <property type="evidence" value="ECO:0007669"/>
    <property type="project" value="TreeGrafter"/>
</dbReference>
<dbReference type="PANTHER" id="PTHR46276">
    <property type="entry name" value="E3 UBIQUITIN-PROTEIN LIGASE UBR5"/>
    <property type="match status" value="1"/>
</dbReference>
<keyword evidence="3" id="KW-1185">Reference proteome</keyword>
<sequence length="216" mass="24123">MSCSTEVLSTKSVLLGHLFAVIKPIAPGHTEKIVGMLMESSELHLMAILGSEALLRETVDKALDCLKSHRAVNDDDNLNNDKMILGDELFPIVAEREPALCAQITGMLLELDVNSLRSLLVNKEALSVAIDKAKYEYEKQLEGNHERKMTLPDDVAERLYEAVTEVYEKNAAKITGMLAELSVDDIQLMLESPAKFKQMIELCRQALEDTHQWIAE</sequence>
<proteinExistence type="predicted"/>
<organism evidence="2 3">
    <name type="scientific">Paralvinella palmiformis</name>
    <dbReference type="NCBI Taxonomy" id="53620"/>
    <lineage>
        <taxon>Eukaryota</taxon>
        <taxon>Metazoa</taxon>
        <taxon>Spiralia</taxon>
        <taxon>Lophotrochozoa</taxon>
        <taxon>Annelida</taxon>
        <taxon>Polychaeta</taxon>
        <taxon>Sedentaria</taxon>
        <taxon>Canalipalpata</taxon>
        <taxon>Terebellida</taxon>
        <taxon>Terebelliformia</taxon>
        <taxon>Alvinellidae</taxon>
        <taxon>Paralvinella</taxon>
    </lineage>
</organism>
<dbReference type="GO" id="GO:0034450">
    <property type="term" value="F:ubiquitin-ubiquitin ligase activity"/>
    <property type="evidence" value="ECO:0007669"/>
    <property type="project" value="TreeGrafter"/>
</dbReference>
<evidence type="ECO:0000313" key="2">
    <source>
        <dbReference type="EMBL" id="KAK2147747.1"/>
    </source>
</evidence>
<dbReference type="GO" id="GO:0003723">
    <property type="term" value="F:RNA binding"/>
    <property type="evidence" value="ECO:0007669"/>
    <property type="project" value="InterPro"/>
</dbReference>
<feature type="domain" description="PABC" evidence="1">
    <location>
        <begin position="65"/>
        <end position="142"/>
    </location>
</feature>
<dbReference type="GO" id="GO:0005634">
    <property type="term" value="C:nucleus"/>
    <property type="evidence" value="ECO:0007669"/>
    <property type="project" value="TreeGrafter"/>
</dbReference>
<reference evidence="2" key="1">
    <citation type="journal article" date="2023" name="Mol. Biol. Evol.">
        <title>Third-Generation Sequencing Reveals the Adaptive Role of the Epigenome in Three Deep-Sea Polychaetes.</title>
        <authorList>
            <person name="Perez M."/>
            <person name="Aroh O."/>
            <person name="Sun Y."/>
            <person name="Lan Y."/>
            <person name="Juniper S.K."/>
            <person name="Young C.R."/>
            <person name="Angers B."/>
            <person name="Qian P.Y."/>
        </authorList>
    </citation>
    <scope>NUCLEOTIDE SEQUENCE</scope>
    <source>
        <strain evidence="2">P08H-3</strain>
    </source>
</reference>
<dbReference type="SMART" id="SM00517">
    <property type="entry name" value="PolyA"/>
    <property type="match status" value="3"/>
</dbReference>
<accession>A0AAD9J6W4</accession>
<dbReference type="InterPro" id="IPR002004">
    <property type="entry name" value="PABP_HYD_C"/>
</dbReference>
<evidence type="ECO:0000259" key="1">
    <source>
        <dbReference type="PROSITE" id="PS51309"/>
    </source>
</evidence>
<dbReference type="EMBL" id="JAODUP010000538">
    <property type="protein sequence ID" value="KAK2147747.1"/>
    <property type="molecule type" value="Genomic_DNA"/>
</dbReference>
<dbReference type="PANTHER" id="PTHR46276:SF1">
    <property type="entry name" value="E3 UBIQUITIN-PROTEIN LIGASE UBR5"/>
    <property type="match status" value="1"/>
</dbReference>